<proteinExistence type="predicted"/>
<organism evidence="2 3">
    <name type="scientific">Tothia fuscella</name>
    <dbReference type="NCBI Taxonomy" id="1048955"/>
    <lineage>
        <taxon>Eukaryota</taxon>
        <taxon>Fungi</taxon>
        <taxon>Dikarya</taxon>
        <taxon>Ascomycota</taxon>
        <taxon>Pezizomycotina</taxon>
        <taxon>Dothideomycetes</taxon>
        <taxon>Pleosporomycetidae</taxon>
        <taxon>Venturiales</taxon>
        <taxon>Cylindrosympodiaceae</taxon>
        <taxon>Tothia</taxon>
    </lineage>
</organism>
<dbReference type="OrthoDB" id="1300625at2759"/>
<evidence type="ECO:0000313" key="2">
    <source>
        <dbReference type="EMBL" id="KAF2416194.1"/>
    </source>
</evidence>
<dbReference type="AlphaFoldDB" id="A0A9P4NDU7"/>
<accession>A0A9P4NDU7</accession>
<name>A0A9P4NDU7_9PEZI</name>
<dbReference type="Proteomes" id="UP000800235">
    <property type="component" value="Unassembled WGS sequence"/>
</dbReference>
<evidence type="ECO:0000259" key="1">
    <source>
        <dbReference type="Pfam" id="PF04937"/>
    </source>
</evidence>
<comment type="caution">
    <text evidence="2">The sequence shown here is derived from an EMBL/GenBank/DDBJ whole genome shotgun (WGS) entry which is preliminary data.</text>
</comment>
<protein>
    <recommendedName>
        <fullName evidence="1">DUF659 domain-containing protein</fullName>
    </recommendedName>
</protein>
<evidence type="ECO:0000313" key="3">
    <source>
        <dbReference type="Proteomes" id="UP000800235"/>
    </source>
</evidence>
<dbReference type="InterPro" id="IPR007021">
    <property type="entry name" value="DUF659"/>
</dbReference>
<keyword evidence="3" id="KW-1185">Reference proteome</keyword>
<feature type="domain" description="DUF659" evidence="1">
    <location>
        <begin position="2"/>
        <end position="65"/>
    </location>
</feature>
<sequence length="317" mass="37286">MDKVIQEVGPDNLAVITTDNTSNMVTSWYKIQEKYPKIKTLGCGAHWVNRTVEELMKLHPIKEYFKLIIKLKIINSRYPPFNYPAERDSKNKAVIQVAILNKEKYNTLNPTPEALAKYNRIKSRIDRRYHEYIPSGVTYSSRPIYRSLIFYLRRQHSQYYAVALMRVAHKERPVNITRSQLEDMGSWLKKYYEKRGDITTKRNSETVNKDQFKSEVLDLYYLTRHALLIAPTSGAAERNYIRKAEQLVYIYWNLRIRERMKDWVEEPNKAEDEAIMLDSDDEALVNSANDDESKADDIDNDIEQLISYLGIPEEESE</sequence>
<dbReference type="Pfam" id="PF04937">
    <property type="entry name" value="DUF659"/>
    <property type="match status" value="1"/>
</dbReference>
<reference evidence="2" key="1">
    <citation type="journal article" date="2020" name="Stud. Mycol.">
        <title>101 Dothideomycetes genomes: a test case for predicting lifestyles and emergence of pathogens.</title>
        <authorList>
            <person name="Haridas S."/>
            <person name="Albert R."/>
            <person name="Binder M."/>
            <person name="Bloem J."/>
            <person name="Labutti K."/>
            <person name="Salamov A."/>
            <person name="Andreopoulos B."/>
            <person name="Baker S."/>
            <person name="Barry K."/>
            <person name="Bills G."/>
            <person name="Bluhm B."/>
            <person name="Cannon C."/>
            <person name="Castanera R."/>
            <person name="Culley D."/>
            <person name="Daum C."/>
            <person name="Ezra D."/>
            <person name="Gonzalez J."/>
            <person name="Henrissat B."/>
            <person name="Kuo A."/>
            <person name="Liang C."/>
            <person name="Lipzen A."/>
            <person name="Lutzoni F."/>
            <person name="Magnuson J."/>
            <person name="Mondo S."/>
            <person name="Nolan M."/>
            <person name="Ohm R."/>
            <person name="Pangilinan J."/>
            <person name="Park H.-J."/>
            <person name="Ramirez L."/>
            <person name="Alfaro M."/>
            <person name="Sun H."/>
            <person name="Tritt A."/>
            <person name="Yoshinaga Y."/>
            <person name="Zwiers L.-H."/>
            <person name="Turgeon B."/>
            <person name="Goodwin S."/>
            <person name="Spatafora J."/>
            <person name="Crous P."/>
            <person name="Grigoriev I."/>
        </authorList>
    </citation>
    <scope>NUCLEOTIDE SEQUENCE</scope>
    <source>
        <strain evidence="2">CBS 130266</strain>
    </source>
</reference>
<dbReference type="EMBL" id="MU007167">
    <property type="protein sequence ID" value="KAF2416194.1"/>
    <property type="molecule type" value="Genomic_DNA"/>
</dbReference>
<gene>
    <name evidence="2" type="ORF">EJ08DRAFT_709340</name>
</gene>